<keyword evidence="2" id="KW-1185">Reference proteome</keyword>
<name>A0ABR3WVA3_9EURO</name>
<proteinExistence type="predicted"/>
<dbReference type="Proteomes" id="UP001583193">
    <property type="component" value="Unassembled WGS sequence"/>
</dbReference>
<comment type="caution">
    <text evidence="1">The sequence shown here is derived from an EMBL/GenBank/DDBJ whole genome shotgun (WGS) entry which is preliminary data.</text>
</comment>
<dbReference type="PANTHER" id="PTHR37540:SF5">
    <property type="entry name" value="TRANSCRIPTION FACTOR DOMAIN-CONTAINING PROTEIN"/>
    <property type="match status" value="1"/>
</dbReference>
<sequence>MPIDHPAPTFINIESPNDAKGASKRLAVRSHVARYQWRKHFENRGAKSVQTRSKRRREEFLPLRIELDCSFLEQNRKPDCEEWSDSSSSLSSLSSPPAIPKILGGGRIDPFRSYPIVWRPFIPAVVDHYLVSMAVDIPELDQPGNRGLLRTRWFPLVMTEPAPFLVILLIAASNYASLHGGCDMKADLLQLRCEAIRTINEALRDSKRALTDAVIGAVAKMASYEAMFGSLDTYNTHMTGLVRMVDLRGGLSLLGLDGLLRRICIWIDRNSAFLNGSPLYFPNDTFVPGEPLPGPNPGHFLGAT</sequence>
<gene>
    <name evidence="1" type="ORF">Plec18167_008658</name>
</gene>
<organism evidence="1 2">
    <name type="scientific">Paecilomyces lecythidis</name>
    <dbReference type="NCBI Taxonomy" id="3004212"/>
    <lineage>
        <taxon>Eukaryota</taxon>
        <taxon>Fungi</taxon>
        <taxon>Dikarya</taxon>
        <taxon>Ascomycota</taxon>
        <taxon>Pezizomycotina</taxon>
        <taxon>Eurotiomycetes</taxon>
        <taxon>Eurotiomycetidae</taxon>
        <taxon>Eurotiales</taxon>
        <taxon>Thermoascaceae</taxon>
        <taxon>Paecilomyces</taxon>
    </lineage>
</organism>
<evidence type="ECO:0000313" key="1">
    <source>
        <dbReference type="EMBL" id="KAL1867386.1"/>
    </source>
</evidence>
<dbReference type="EMBL" id="JAVDPF010000044">
    <property type="protein sequence ID" value="KAL1867386.1"/>
    <property type="molecule type" value="Genomic_DNA"/>
</dbReference>
<reference evidence="1 2" key="1">
    <citation type="journal article" date="2024" name="IMA Fungus">
        <title>IMA Genome - F19 : A genome assembly and annotation guide to empower mycologists, including annotated draft genome sequences of Ceratocystis pirilliformis, Diaporthe australafricana, Fusarium ophioides, Paecilomyces lecythidis, and Sporothrix stenoceras.</title>
        <authorList>
            <person name="Aylward J."/>
            <person name="Wilson A.M."/>
            <person name="Visagie C.M."/>
            <person name="Spraker J."/>
            <person name="Barnes I."/>
            <person name="Buitendag C."/>
            <person name="Ceriani C."/>
            <person name="Del Mar Angel L."/>
            <person name="du Plessis D."/>
            <person name="Fuchs T."/>
            <person name="Gasser K."/>
            <person name="Kramer D."/>
            <person name="Li W."/>
            <person name="Munsamy K."/>
            <person name="Piso A."/>
            <person name="Price J.L."/>
            <person name="Sonnekus B."/>
            <person name="Thomas C."/>
            <person name="van der Nest A."/>
            <person name="van Dijk A."/>
            <person name="van Heerden A."/>
            <person name="van Vuuren N."/>
            <person name="Yilmaz N."/>
            <person name="Duong T.A."/>
            <person name="van der Merwe N.A."/>
            <person name="Wingfield M.J."/>
            <person name="Wingfield B.D."/>
        </authorList>
    </citation>
    <scope>NUCLEOTIDE SEQUENCE [LARGE SCALE GENOMIC DNA]</scope>
    <source>
        <strain evidence="1 2">CMW 18167</strain>
    </source>
</reference>
<protein>
    <submittedName>
        <fullName evidence="1">Uncharacterized protein</fullName>
    </submittedName>
</protein>
<dbReference type="Pfam" id="PF11951">
    <property type="entry name" value="Fungal_trans_2"/>
    <property type="match status" value="1"/>
</dbReference>
<evidence type="ECO:0000313" key="2">
    <source>
        <dbReference type="Proteomes" id="UP001583193"/>
    </source>
</evidence>
<dbReference type="PANTHER" id="PTHR37540">
    <property type="entry name" value="TRANSCRIPTION FACTOR (ACR-2), PUTATIVE-RELATED-RELATED"/>
    <property type="match status" value="1"/>
</dbReference>
<accession>A0ABR3WVA3</accession>
<dbReference type="InterPro" id="IPR021858">
    <property type="entry name" value="Fun_TF"/>
</dbReference>